<comment type="subcellular location">
    <subcellularLocation>
        <location evidence="1">Cell membrane</location>
        <topology evidence="1">Multi-pass membrane protein</topology>
    </subcellularLocation>
</comment>
<dbReference type="EMBL" id="CP042161">
    <property type="protein sequence ID" value="QDS34166.1"/>
    <property type="molecule type" value="Genomic_DNA"/>
</dbReference>
<dbReference type="Pfam" id="PF00005">
    <property type="entry name" value="ABC_tran"/>
    <property type="match status" value="1"/>
</dbReference>
<feature type="transmembrane region" description="Helical" evidence="7">
    <location>
        <begin position="21"/>
        <end position="41"/>
    </location>
</feature>
<keyword evidence="2 7" id="KW-0812">Transmembrane</keyword>
<dbReference type="PANTHER" id="PTHR24221:SF654">
    <property type="entry name" value="ATP-BINDING CASSETTE SUB-FAMILY B MEMBER 6"/>
    <property type="match status" value="1"/>
</dbReference>
<dbReference type="GO" id="GO:0034040">
    <property type="term" value="F:ATPase-coupled lipid transmembrane transporter activity"/>
    <property type="evidence" value="ECO:0007669"/>
    <property type="project" value="TreeGrafter"/>
</dbReference>
<dbReference type="PROSITE" id="PS50893">
    <property type="entry name" value="ABC_TRANSPORTER_2"/>
    <property type="match status" value="1"/>
</dbReference>
<accession>A0A517I5P6</accession>
<evidence type="ECO:0000256" key="3">
    <source>
        <dbReference type="ARBA" id="ARBA00022741"/>
    </source>
</evidence>
<dbReference type="GO" id="GO:0005524">
    <property type="term" value="F:ATP binding"/>
    <property type="evidence" value="ECO:0007669"/>
    <property type="project" value="UniProtKB-KW"/>
</dbReference>
<dbReference type="InterPro" id="IPR039421">
    <property type="entry name" value="Type_1_exporter"/>
</dbReference>
<evidence type="ECO:0000313" key="10">
    <source>
        <dbReference type="Proteomes" id="UP000317713"/>
    </source>
</evidence>
<dbReference type="InterPro" id="IPR036640">
    <property type="entry name" value="ABC1_TM_sf"/>
</dbReference>
<feature type="domain" description="ABC transporter" evidence="8">
    <location>
        <begin position="346"/>
        <end position="585"/>
    </location>
</feature>
<evidence type="ECO:0000313" key="9">
    <source>
        <dbReference type="EMBL" id="QDS34166.1"/>
    </source>
</evidence>
<dbReference type="InterPro" id="IPR003439">
    <property type="entry name" value="ABC_transporter-like_ATP-bd"/>
</dbReference>
<dbReference type="InterPro" id="IPR017871">
    <property type="entry name" value="ABC_transporter-like_CS"/>
</dbReference>
<keyword evidence="5 7" id="KW-1133">Transmembrane helix</keyword>
<dbReference type="GO" id="GO:0016887">
    <property type="term" value="F:ATP hydrolysis activity"/>
    <property type="evidence" value="ECO:0007669"/>
    <property type="project" value="InterPro"/>
</dbReference>
<feature type="transmembrane region" description="Helical" evidence="7">
    <location>
        <begin position="61"/>
        <end position="81"/>
    </location>
</feature>
<feature type="transmembrane region" description="Helical" evidence="7">
    <location>
        <begin position="148"/>
        <end position="176"/>
    </location>
</feature>
<keyword evidence="6 7" id="KW-0472">Membrane</keyword>
<name>A0A517I5P6_BREBE</name>
<dbReference type="InterPro" id="IPR003593">
    <property type="entry name" value="AAA+_ATPase"/>
</dbReference>
<evidence type="ECO:0000256" key="7">
    <source>
        <dbReference type="SAM" id="Phobius"/>
    </source>
</evidence>
<dbReference type="AlphaFoldDB" id="A0A517I5P6"/>
<dbReference type="Gene3D" id="3.40.50.300">
    <property type="entry name" value="P-loop containing nucleotide triphosphate hydrolases"/>
    <property type="match status" value="1"/>
</dbReference>
<dbReference type="CDD" id="cd03228">
    <property type="entry name" value="ABCC_MRP_Like"/>
    <property type="match status" value="1"/>
</dbReference>
<evidence type="ECO:0000256" key="6">
    <source>
        <dbReference type="ARBA" id="ARBA00023136"/>
    </source>
</evidence>
<dbReference type="SUPFAM" id="SSF52540">
    <property type="entry name" value="P-loop containing nucleoside triphosphate hydrolases"/>
    <property type="match status" value="1"/>
</dbReference>
<keyword evidence="3" id="KW-0547">Nucleotide-binding</keyword>
<dbReference type="SUPFAM" id="SSF90123">
    <property type="entry name" value="ABC transporter transmembrane region"/>
    <property type="match status" value="1"/>
</dbReference>
<dbReference type="RefSeq" id="WP_144615535.1">
    <property type="nucleotide sequence ID" value="NZ_CP042161.1"/>
</dbReference>
<evidence type="ECO:0000256" key="5">
    <source>
        <dbReference type="ARBA" id="ARBA00022989"/>
    </source>
</evidence>
<organism evidence="9 10">
    <name type="scientific">Brevibacillus brevis</name>
    <name type="common">Bacillus brevis</name>
    <dbReference type="NCBI Taxonomy" id="1393"/>
    <lineage>
        <taxon>Bacteria</taxon>
        <taxon>Bacillati</taxon>
        <taxon>Bacillota</taxon>
        <taxon>Bacilli</taxon>
        <taxon>Bacillales</taxon>
        <taxon>Paenibacillaceae</taxon>
        <taxon>Brevibacillus</taxon>
    </lineage>
</organism>
<protein>
    <submittedName>
        <fullName evidence="9">ATP-binding cassette domain-containing protein</fullName>
    </submittedName>
</protein>
<dbReference type="SMART" id="SM00382">
    <property type="entry name" value="AAA"/>
    <property type="match status" value="1"/>
</dbReference>
<evidence type="ECO:0000259" key="8">
    <source>
        <dbReference type="PROSITE" id="PS50893"/>
    </source>
</evidence>
<evidence type="ECO:0000256" key="1">
    <source>
        <dbReference type="ARBA" id="ARBA00004651"/>
    </source>
</evidence>
<evidence type="ECO:0000256" key="2">
    <source>
        <dbReference type="ARBA" id="ARBA00022692"/>
    </source>
</evidence>
<sequence>MIVLRKNISIIRYVMYKVWKINKFVIILNLIIAILLALQTNLNVFLTDQLVRALTTSVVELKIVLMFVGLMTGFEVLSTVLKAYQQHVENKFQAEFEIHNQVDLLDHLYHEDLVKKEDPQFYGQYHQHHYALSKYLETFYNTINLFQVFLNVILSLSFLFASFVALGFFVIIFSMLRGYIELKITNERVHVTNEINHTYREHNYFFQLLTDFRYHKEITLMQIYDYLKVQWIQKKEKAIAKQLNMQKKTNIHTTWSLLLSQLNKTLIIVTIAYLISQKTFTISDFVAITMAFSIAENSMVSFIQRLGSIYENNKYIESIRSTLVDDKNKQGKYKEEYVQASFQKEIRVDNLTFTYPNRTEPAIENIHMTIQKGQKIAILGDNAAGKSTLIKNLLGLYKAPQDTIFFDGNDLGKMQTRDLWSKTSVVFQDFINYSMSIRENLALSNMHDLNNDEKMRIMLNRVGLEKLAELPQGIDTKLGFLYDDATNLSGGQWQRLALCRAFMRDFDLLVLDEPTSALDPNSELEIFNQILNMSEDKTVIIISHRVGIASKVDQIYLMKEGKIIEAGNHHELIAIQGEYHSMWEKQINWYNIPVTV</sequence>
<reference evidence="9 10" key="1">
    <citation type="submission" date="2019-07" db="EMBL/GenBank/DDBJ databases">
        <title>Characterization of Brevibacillus brevis HK544, as a potential biocontrol agent.</title>
        <authorList>
            <person name="Kim H."/>
        </authorList>
    </citation>
    <scope>NUCLEOTIDE SEQUENCE [LARGE SCALE GENOMIC DNA]</scope>
    <source>
        <strain evidence="9 10">HK544</strain>
    </source>
</reference>
<gene>
    <name evidence="9" type="ORF">FPS98_09350</name>
</gene>
<dbReference type="PROSITE" id="PS00211">
    <property type="entry name" value="ABC_TRANSPORTER_1"/>
    <property type="match status" value="1"/>
</dbReference>
<dbReference type="Gene3D" id="1.20.1560.10">
    <property type="entry name" value="ABC transporter type 1, transmembrane domain"/>
    <property type="match status" value="1"/>
</dbReference>
<dbReference type="GO" id="GO:0005886">
    <property type="term" value="C:plasma membrane"/>
    <property type="evidence" value="ECO:0007669"/>
    <property type="project" value="UniProtKB-SubCell"/>
</dbReference>
<dbReference type="PANTHER" id="PTHR24221">
    <property type="entry name" value="ATP-BINDING CASSETTE SUB-FAMILY B"/>
    <property type="match status" value="1"/>
</dbReference>
<dbReference type="InterPro" id="IPR027417">
    <property type="entry name" value="P-loop_NTPase"/>
</dbReference>
<keyword evidence="4 9" id="KW-0067">ATP-binding</keyword>
<proteinExistence type="predicted"/>
<evidence type="ECO:0000256" key="4">
    <source>
        <dbReference type="ARBA" id="ARBA00022840"/>
    </source>
</evidence>
<dbReference type="Proteomes" id="UP000317713">
    <property type="component" value="Chromosome"/>
</dbReference>